<dbReference type="AlphaFoldDB" id="A0A4S4L1I1"/>
<feature type="transmembrane region" description="Helical" evidence="1">
    <location>
        <begin position="123"/>
        <end position="144"/>
    </location>
</feature>
<dbReference type="Proteomes" id="UP000308199">
    <property type="component" value="Unassembled WGS sequence"/>
</dbReference>
<name>A0A4S4L1I1_9AGAM</name>
<dbReference type="OrthoDB" id="3206554at2759"/>
<keyword evidence="1" id="KW-0812">Transmembrane</keyword>
<sequence length="222" mass="24205">MASSRSGIRRLGTSESADALLFFFLPFSEIFDLPTAKCSISGVAGPNTARAECRDGSALPGFLDISLLERNATSIYYSYMIAFILTAGLDILITCLMLWFLLRAKSQVVSKRLDKTLARLHRMLWEAAVPPCACAIAACIVYITMSLESLWDVFCQSILGKLYAISLFIILSKCMYAKSPSSVELRLTSVVDGHIDSDLEAAQSPTENMGHVDAEVCAQKVG</sequence>
<dbReference type="InterPro" id="IPR045339">
    <property type="entry name" value="DUF6534"/>
</dbReference>
<feature type="transmembrane region" description="Helical" evidence="1">
    <location>
        <begin position="76"/>
        <end position="102"/>
    </location>
</feature>
<keyword evidence="4" id="KW-1185">Reference proteome</keyword>
<accession>A0A4S4L1I1</accession>
<feature type="domain" description="DUF6534" evidence="2">
    <location>
        <begin position="87"/>
        <end position="171"/>
    </location>
</feature>
<feature type="transmembrane region" description="Helical" evidence="1">
    <location>
        <begin position="150"/>
        <end position="171"/>
    </location>
</feature>
<keyword evidence="1" id="KW-0472">Membrane</keyword>
<reference evidence="3 4" key="1">
    <citation type="submission" date="2019-02" db="EMBL/GenBank/DDBJ databases">
        <title>Genome sequencing of the rare red list fungi Phellinidium pouzarii.</title>
        <authorList>
            <person name="Buettner E."/>
            <person name="Kellner H."/>
        </authorList>
    </citation>
    <scope>NUCLEOTIDE SEQUENCE [LARGE SCALE GENOMIC DNA]</scope>
    <source>
        <strain evidence="3 4">DSM 108285</strain>
    </source>
</reference>
<organism evidence="3 4">
    <name type="scientific">Phellinidium pouzarii</name>
    <dbReference type="NCBI Taxonomy" id="167371"/>
    <lineage>
        <taxon>Eukaryota</taxon>
        <taxon>Fungi</taxon>
        <taxon>Dikarya</taxon>
        <taxon>Basidiomycota</taxon>
        <taxon>Agaricomycotina</taxon>
        <taxon>Agaricomycetes</taxon>
        <taxon>Hymenochaetales</taxon>
        <taxon>Hymenochaetaceae</taxon>
        <taxon>Phellinidium</taxon>
    </lineage>
</organism>
<protein>
    <recommendedName>
        <fullName evidence="2">DUF6534 domain-containing protein</fullName>
    </recommendedName>
</protein>
<evidence type="ECO:0000313" key="3">
    <source>
        <dbReference type="EMBL" id="THH05149.1"/>
    </source>
</evidence>
<dbReference type="EMBL" id="SGPK01000283">
    <property type="protein sequence ID" value="THH05149.1"/>
    <property type="molecule type" value="Genomic_DNA"/>
</dbReference>
<evidence type="ECO:0000259" key="2">
    <source>
        <dbReference type="Pfam" id="PF20152"/>
    </source>
</evidence>
<gene>
    <name evidence="3" type="ORF">EW145_g5008</name>
</gene>
<comment type="caution">
    <text evidence="3">The sequence shown here is derived from an EMBL/GenBank/DDBJ whole genome shotgun (WGS) entry which is preliminary data.</text>
</comment>
<evidence type="ECO:0000313" key="4">
    <source>
        <dbReference type="Proteomes" id="UP000308199"/>
    </source>
</evidence>
<dbReference type="Pfam" id="PF20152">
    <property type="entry name" value="DUF6534"/>
    <property type="match status" value="1"/>
</dbReference>
<evidence type="ECO:0000256" key="1">
    <source>
        <dbReference type="SAM" id="Phobius"/>
    </source>
</evidence>
<proteinExistence type="predicted"/>
<keyword evidence="1" id="KW-1133">Transmembrane helix</keyword>